<dbReference type="InterPro" id="IPR036259">
    <property type="entry name" value="MFS_trans_sf"/>
</dbReference>
<feature type="transmembrane region" description="Helical" evidence="6">
    <location>
        <begin position="318"/>
        <end position="339"/>
    </location>
</feature>
<dbReference type="GO" id="GO:0016020">
    <property type="term" value="C:membrane"/>
    <property type="evidence" value="ECO:0007669"/>
    <property type="project" value="UniProtKB-SubCell"/>
</dbReference>
<dbReference type="Pfam" id="PF00083">
    <property type="entry name" value="Sugar_tr"/>
    <property type="match status" value="1"/>
</dbReference>
<keyword evidence="3 6" id="KW-1133">Transmembrane helix</keyword>
<feature type="transmembrane region" description="Helical" evidence="6">
    <location>
        <begin position="532"/>
        <end position="557"/>
    </location>
</feature>
<dbReference type="Proteomes" id="UP001292094">
    <property type="component" value="Unassembled WGS sequence"/>
</dbReference>
<organism evidence="8 9">
    <name type="scientific">Petrolisthes manimaculis</name>
    <dbReference type="NCBI Taxonomy" id="1843537"/>
    <lineage>
        <taxon>Eukaryota</taxon>
        <taxon>Metazoa</taxon>
        <taxon>Ecdysozoa</taxon>
        <taxon>Arthropoda</taxon>
        <taxon>Crustacea</taxon>
        <taxon>Multicrustacea</taxon>
        <taxon>Malacostraca</taxon>
        <taxon>Eumalacostraca</taxon>
        <taxon>Eucarida</taxon>
        <taxon>Decapoda</taxon>
        <taxon>Pleocyemata</taxon>
        <taxon>Anomura</taxon>
        <taxon>Galatheoidea</taxon>
        <taxon>Porcellanidae</taxon>
        <taxon>Petrolisthes</taxon>
    </lineage>
</organism>
<evidence type="ECO:0000313" key="9">
    <source>
        <dbReference type="Proteomes" id="UP001292094"/>
    </source>
</evidence>
<dbReference type="InterPro" id="IPR005828">
    <property type="entry name" value="MFS_sugar_transport-like"/>
</dbReference>
<keyword evidence="2 6" id="KW-0812">Transmembrane</keyword>
<dbReference type="CDD" id="cd17317">
    <property type="entry name" value="MFS_SLC22"/>
    <property type="match status" value="1"/>
</dbReference>
<dbReference type="Gene3D" id="1.20.1250.20">
    <property type="entry name" value="MFS general substrate transporter like domains"/>
    <property type="match status" value="1"/>
</dbReference>
<evidence type="ECO:0000256" key="3">
    <source>
        <dbReference type="ARBA" id="ARBA00022989"/>
    </source>
</evidence>
<feature type="domain" description="Major facilitator superfamily (MFS) profile" evidence="7">
    <location>
        <begin position="130"/>
        <end position="621"/>
    </location>
</feature>
<evidence type="ECO:0000256" key="4">
    <source>
        <dbReference type="ARBA" id="ARBA00023136"/>
    </source>
</evidence>
<feature type="transmembrane region" description="Helical" evidence="6">
    <location>
        <begin position="509"/>
        <end position="526"/>
    </location>
</feature>
<comment type="subcellular location">
    <subcellularLocation>
        <location evidence="1">Membrane</location>
        <topology evidence="1">Multi-pass membrane protein</topology>
    </subcellularLocation>
</comment>
<feature type="transmembrane region" description="Helical" evidence="6">
    <location>
        <begin position="569"/>
        <end position="590"/>
    </location>
</feature>
<sequence>MESGEQRNYGTDVWVTEQPRMTANEGKASGGEIGGKVSGIENGGKIHDGENGGKVNGIENGGKIHEDEIGGKVSGNENGGGIVSEGDKGMMNDSQIGVTAHDSTTTPTTPNPDDNFDTILTKLGTGKWNIFYVVTMAYWYSLLPYHTVAGAFMAPDVDHTCHLPPNALVYTPEQLYNNSHSKQNDSCSYLVEVSEGRLEKQPCTQWDFDDTFTSTVTSEFQLVCGKKYARATYQSMYMFGMLVGALFNGFLADRFGRKTMITISTLSYTVIALGSAWLPNMWSLLTARFFLGTMHPTSLQTGYILVLEVTELRMRSKIGLFQFFSWSTGTILFSAWAYFIRDWRWLQTAVSLPCLLFLPALYFLGESPRWLAVVGQHQRALKEVKRAAVWNKVTLPPDQELLEIMYRVQEQAVSVRPSEDTSKSTIWTKLYNILMRTAVLFKTPKLRLITIVMCVDYFVVAMLFFGLTLGASSLNVNHFVYVAIAGLVELPSATIMIPIVMYFGRRKMLIFDFAGCAVALLAQPLISEDLKWLSVVLVMVGKMLSTAAFNIVFLYSLELIPTELRTQGMSAGMMSSRAGAIVAPFIMSALDAHPPWSISVVFGCAAAVAAVVVFPLWETMNTRLPDTLADLEGYTNPGLTLDEESTTQRSNENRNERDTAM</sequence>
<evidence type="ECO:0000256" key="6">
    <source>
        <dbReference type="SAM" id="Phobius"/>
    </source>
</evidence>
<reference evidence="8" key="1">
    <citation type="submission" date="2023-11" db="EMBL/GenBank/DDBJ databases">
        <title>Genome assemblies of two species of porcelain crab, Petrolisthes cinctipes and Petrolisthes manimaculis (Anomura: Porcellanidae).</title>
        <authorList>
            <person name="Angst P."/>
        </authorList>
    </citation>
    <scope>NUCLEOTIDE SEQUENCE</scope>
    <source>
        <strain evidence="8">PB745_02</strain>
        <tissue evidence="8">Gill</tissue>
    </source>
</reference>
<evidence type="ECO:0000313" key="8">
    <source>
        <dbReference type="EMBL" id="KAK4299135.1"/>
    </source>
</evidence>
<feature type="transmembrane region" description="Helical" evidence="6">
    <location>
        <begin position="235"/>
        <end position="252"/>
    </location>
</feature>
<accession>A0AAE1TXX9</accession>
<feature type="transmembrane region" description="Helical" evidence="6">
    <location>
        <begin position="596"/>
        <end position="617"/>
    </location>
</feature>
<evidence type="ECO:0000256" key="1">
    <source>
        <dbReference type="ARBA" id="ARBA00004141"/>
    </source>
</evidence>
<feature type="region of interest" description="Disordered" evidence="5">
    <location>
        <begin position="635"/>
        <end position="661"/>
    </location>
</feature>
<feature type="compositionally biased region" description="Basic and acidic residues" evidence="5">
    <location>
        <begin position="651"/>
        <end position="661"/>
    </location>
</feature>
<dbReference type="AlphaFoldDB" id="A0AAE1TXX9"/>
<dbReference type="InterPro" id="IPR020846">
    <property type="entry name" value="MFS_dom"/>
</dbReference>
<protein>
    <recommendedName>
        <fullName evidence="7">Major facilitator superfamily (MFS) profile domain-containing protein</fullName>
    </recommendedName>
</protein>
<dbReference type="GO" id="GO:0022857">
    <property type="term" value="F:transmembrane transporter activity"/>
    <property type="evidence" value="ECO:0007669"/>
    <property type="project" value="InterPro"/>
</dbReference>
<evidence type="ECO:0000259" key="7">
    <source>
        <dbReference type="PROSITE" id="PS50850"/>
    </source>
</evidence>
<evidence type="ECO:0000256" key="5">
    <source>
        <dbReference type="SAM" id="MobiDB-lite"/>
    </source>
</evidence>
<feature type="transmembrane region" description="Helical" evidence="6">
    <location>
        <begin position="259"/>
        <end position="278"/>
    </location>
</feature>
<dbReference type="SUPFAM" id="SSF103473">
    <property type="entry name" value="MFS general substrate transporter"/>
    <property type="match status" value="1"/>
</dbReference>
<dbReference type="PROSITE" id="PS50850">
    <property type="entry name" value="MFS"/>
    <property type="match status" value="1"/>
</dbReference>
<feature type="region of interest" description="Disordered" evidence="5">
    <location>
        <begin position="1"/>
        <end position="55"/>
    </location>
</feature>
<feature type="transmembrane region" description="Helical" evidence="6">
    <location>
        <begin position="479"/>
        <end position="502"/>
    </location>
</feature>
<gene>
    <name evidence="8" type="ORF">Pmani_028576</name>
</gene>
<feature type="compositionally biased region" description="Gly residues" evidence="5">
    <location>
        <begin position="28"/>
        <end position="37"/>
    </location>
</feature>
<proteinExistence type="predicted"/>
<name>A0AAE1TXX9_9EUCA</name>
<dbReference type="EMBL" id="JAWZYT010003294">
    <property type="protein sequence ID" value="KAK4299135.1"/>
    <property type="molecule type" value="Genomic_DNA"/>
</dbReference>
<keyword evidence="9" id="KW-1185">Reference proteome</keyword>
<comment type="caution">
    <text evidence="8">The sequence shown here is derived from an EMBL/GenBank/DDBJ whole genome shotgun (WGS) entry which is preliminary data.</text>
</comment>
<keyword evidence="4 6" id="KW-0472">Membrane</keyword>
<evidence type="ECO:0000256" key="2">
    <source>
        <dbReference type="ARBA" id="ARBA00022692"/>
    </source>
</evidence>
<feature type="transmembrane region" description="Helical" evidence="6">
    <location>
        <begin position="446"/>
        <end position="467"/>
    </location>
</feature>
<dbReference type="PANTHER" id="PTHR24064">
    <property type="entry name" value="SOLUTE CARRIER FAMILY 22 MEMBER"/>
    <property type="match status" value="1"/>
</dbReference>